<feature type="compositionally biased region" description="Basic and acidic residues" evidence="1">
    <location>
        <begin position="18"/>
        <end position="41"/>
    </location>
</feature>
<feature type="region of interest" description="Disordered" evidence="1">
    <location>
        <begin position="1"/>
        <end position="47"/>
    </location>
</feature>
<name>A0AAN7NDA0_MYCAM</name>
<evidence type="ECO:0000313" key="3">
    <source>
        <dbReference type="Proteomes" id="UP001333110"/>
    </source>
</evidence>
<evidence type="ECO:0000313" key="2">
    <source>
        <dbReference type="EMBL" id="KAK4825718.1"/>
    </source>
</evidence>
<organism evidence="2 3">
    <name type="scientific">Mycteria americana</name>
    <name type="common">Wood stork</name>
    <dbReference type="NCBI Taxonomy" id="33587"/>
    <lineage>
        <taxon>Eukaryota</taxon>
        <taxon>Metazoa</taxon>
        <taxon>Chordata</taxon>
        <taxon>Craniata</taxon>
        <taxon>Vertebrata</taxon>
        <taxon>Euteleostomi</taxon>
        <taxon>Archelosauria</taxon>
        <taxon>Archosauria</taxon>
        <taxon>Dinosauria</taxon>
        <taxon>Saurischia</taxon>
        <taxon>Theropoda</taxon>
        <taxon>Coelurosauria</taxon>
        <taxon>Aves</taxon>
        <taxon>Neognathae</taxon>
        <taxon>Neoaves</taxon>
        <taxon>Aequornithes</taxon>
        <taxon>Ciconiiformes</taxon>
        <taxon>Ciconiidae</taxon>
        <taxon>Mycteria</taxon>
    </lineage>
</organism>
<evidence type="ECO:0000256" key="1">
    <source>
        <dbReference type="SAM" id="MobiDB-lite"/>
    </source>
</evidence>
<feature type="region of interest" description="Disordered" evidence="1">
    <location>
        <begin position="98"/>
        <end position="117"/>
    </location>
</feature>
<dbReference type="AlphaFoldDB" id="A0AAN7NDA0"/>
<protein>
    <submittedName>
        <fullName evidence="2">Uncharacterized protein</fullName>
    </submittedName>
</protein>
<comment type="caution">
    <text evidence="2">The sequence shown here is derived from an EMBL/GenBank/DDBJ whole genome shotgun (WGS) entry which is preliminary data.</text>
</comment>
<accession>A0AAN7NDA0</accession>
<proteinExistence type="predicted"/>
<dbReference type="Proteomes" id="UP001333110">
    <property type="component" value="Unassembled WGS sequence"/>
</dbReference>
<dbReference type="EMBL" id="JAUNZN010000002">
    <property type="protein sequence ID" value="KAK4825718.1"/>
    <property type="molecule type" value="Genomic_DNA"/>
</dbReference>
<reference evidence="2 3" key="1">
    <citation type="journal article" date="2023" name="J. Hered.">
        <title>Chromosome-level genome of the wood stork (Mycteria americana) provides insight into avian chromosome evolution.</title>
        <authorList>
            <person name="Flamio R. Jr."/>
            <person name="Ramstad K.M."/>
        </authorList>
    </citation>
    <scope>NUCLEOTIDE SEQUENCE [LARGE SCALE GENOMIC DNA]</scope>
    <source>
        <strain evidence="2">JAX WOST 10</strain>
    </source>
</reference>
<feature type="non-terminal residue" evidence="2">
    <location>
        <position position="169"/>
    </location>
</feature>
<keyword evidence="3" id="KW-1185">Reference proteome</keyword>
<sequence length="169" mass="18781">MVGRVKMTETDSSSVVSSDKRAGVENIHREGQKQRKPELQHPNDSISPQLVTESLTSTAAVNVNSNQNSDQSVKEFAACKARAVSSVACYKMMRLRNESVQEEGRREPLPKPREEGAKCSGAEHCIRNPNNTVGYNLMGNRYQKMTCKGERPCRSLLQTRTVSLTKALQ</sequence>
<gene>
    <name evidence="2" type="ORF">QYF61_002136</name>
</gene>